<sequence length="44" mass="5262">MDTALPGQCRFFKKEDCVALEMKRALENELFWRRKKTFLNNVSP</sequence>
<name>A0A286RFA6_9BACT</name>
<proteinExistence type="predicted"/>
<dbReference type="Proteomes" id="UP000215086">
    <property type="component" value="Chromosome"/>
</dbReference>
<dbReference type="AlphaFoldDB" id="A0A286RFA6"/>
<keyword evidence="2" id="KW-1185">Reference proteome</keyword>
<gene>
    <name evidence="1" type="ORF">THTE_2048</name>
</gene>
<reference evidence="1 2" key="1">
    <citation type="journal article" name="Front. Microbiol.">
        <title>Sugar Metabolism of the First Thermophilic Planctomycete Thermogutta terrifontis: Comparative Genomic and Transcriptomic Approaches.</title>
        <authorList>
            <person name="Elcheninov A.G."/>
            <person name="Menzel P."/>
            <person name="Gudbergsdottir S.R."/>
            <person name="Slesarev A.I."/>
            <person name="Kadnikov V.V."/>
            <person name="Krogh A."/>
            <person name="Bonch-Osmolovskaya E.A."/>
            <person name="Peng X."/>
            <person name="Kublanov I.V."/>
        </authorList>
    </citation>
    <scope>NUCLEOTIDE SEQUENCE [LARGE SCALE GENOMIC DNA]</scope>
    <source>
        <strain evidence="1 2">R1</strain>
    </source>
</reference>
<evidence type="ECO:0000313" key="1">
    <source>
        <dbReference type="EMBL" id="ASV74650.1"/>
    </source>
</evidence>
<organism evidence="1 2">
    <name type="scientific">Thermogutta terrifontis</name>
    <dbReference type="NCBI Taxonomy" id="1331910"/>
    <lineage>
        <taxon>Bacteria</taxon>
        <taxon>Pseudomonadati</taxon>
        <taxon>Planctomycetota</taxon>
        <taxon>Planctomycetia</taxon>
        <taxon>Pirellulales</taxon>
        <taxon>Thermoguttaceae</taxon>
        <taxon>Thermogutta</taxon>
    </lineage>
</organism>
<protein>
    <submittedName>
        <fullName evidence="1">Uncharacterized protein</fullName>
    </submittedName>
</protein>
<evidence type="ECO:0000313" key="2">
    <source>
        <dbReference type="Proteomes" id="UP000215086"/>
    </source>
</evidence>
<dbReference type="KEGG" id="ttf:THTE_2048"/>
<accession>A0A286RFA6</accession>
<dbReference type="EMBL" id="CP018477">
    <property type="protein sequence ID" value="ASV74650.1"/>
    <property type="molecule type" value="Genomic_DNA"/>
</dbReference>